<dbReference type="InterPro" id="IPR036196">
    <property type="entry name" value="Ptyr_pPase_sf"/>
</dbReference>
<comment type="similarity">
    <text evidence="1">Belongs to the low molecular weight phosphotyrosine protein phosphatase family.</text>
</comment>
<evidence type="ECO:0000256" key="1">
    <source>
        <dbReference type="ARBA" id="ARBA00011063"/>
    </source>
</evidence>
<dbReference type="InterPro" id="IPR017867">
    <property type="entry name" value="Tyr_phospatase_low_mol_wt"/>
</dbReference>
<feature type="active site" description="Proton donor" evidence="4">
    <location>
        <position position="131"/>
    </location>
</feature>
<dbReference type="SMART" id="SM00226">
    <property type="entry name" value="LMWPc"/>
    <property type="match status" value="1"/>
</dbReference>
<dbReference type="InterPro" id="IPR050438">
    <property type="entry name" value="LMW_PTPase"/>
</dbReference>
<dbReference type="Pfam" id="PF01451">
    <property type="entry name" value="LMWPc"/>
    <property type="match status" value="1"/>
</dbReference>
<feature type="active site" description="Nucleophile" evidence="4">
    <location>
        <position position="11"/>
    </location>
</feature>
<dbReference type="CDD" id="cd16343">
    <property type="entry name" value="LMWPTP"/>
    <property type="match status" value="1"/>
</dbReference>
<comment type="caution">
    <text evidence="6">The sequence shown here is derived from an EMBL/GenBank/DDBJ whole genome shotgun (WGS) entry which is preliminary data.</text>
</comment>
<evidence type="ECO:0000259" key="5">
    <source>
        <dbReference type="SMART" id="SM00226"/>
    </source>
</evidence>
<dbReference type="Proteomes" id="UP000236621">
    <property type="component" value="Unassembled WGS sequence"/>
</dbReference>
<dbReference type="GO" id="GO:0004725">
    <property type="term" value="F:protein tyrosine phosphatase activity"/>
    <property type="evidence" value="ECO:0007669"/>
    <property type="project" value="InterPro"/>
</dbReference>
<dbReference type="Gene3D" id="3.40.50.2300">
    <property type="match status" value="1"/>
</dbReference>
<accession>A0A2K3QEF8</accession>
<keyword evidence="3" id="KW-0904">Protein phosphatase</keyword>
<name>A0A2K3QEF8_9HYPO</name>
<reference evidence="6 7" key="1">
    <citation type="submission" date="2017-08" db="EMBL/GenBank/DDBJ databases">
        <title>Harnessing the power of phylogenomics to disentangle the directionality and signatures of interkingdom host jumping in the parasitic fungal genus Tolypocladium.</title>
        <authorList>
            <person name="Quandt C.A."/>
            <person name="Patterson W."/>
            <person name="Spatafora J.W."/>
        </authorList>
    </citation>
    <scope>NUCLEOTIDE SEQUENCE [LARGE SCALE GENOMIC DNA]</scope>
    <source>
        <strain evidence="6 7">CBS 113982</strain>
    </source>
</reference>
<evidence type="ECO:0000256" key="2">
    <source>
        <dbReference type="ARBA" id="ARBA00022801"/>
    </source>
</evidence>
<dbReference type="STRING" id="45235.A0A2K3QEF8"/>
<keyword evidence="2" id="KW-0378">Hydrolase</keyword>
<feature type="domain" description="Phosphotyrosine protein phosphatase I" evidence="5">
    <location>
        <begin position="5"/>
        <end position="157"/>
    </location>
</feature>
<dbReference type="InterPro" id="IPR023485">
    <property type="entry name" value="Ptyr_pPase"/>
</dbReference>
<evidence type="ECO:0000313" key="7">
    <source>
        <dbReference type="Proteomes" id="UP000236621"/>
    </source>
</evidence>
<evidence type="ECO:0000256" key="4">
    <source>
        <dbReference type="PIRSR" id="PIRSR617867-1"/>
    </source>
</evidence>
<dbReference type="SUPFAM" id="SSF52788">
    <property type="entry name" value="Phosphotyrosine protein phosphatases I"/>
    <property type="match status" value="1"/>
</dbReference>
<keyword evidence="7" id="KW-1185">Reference proteome</keyword>
<dbReference type="PANTHER" id="PTHR11717">
    <property type="entry name" value="LOW MOLECULAR WEIGHT PROTEIN TYROSINE PHOSPHATASE"/>
    <property type="match status" value="1"/>
</dbReference>
<protein>
    <recommendedName>
        <fullName evidence="5">Phosphotyrosine protein phosphatase I domain-containing protein</fullName>
    </recommendedName>
</protein>
<gene>
    <name evidence="6" type="ORF">TCAP_04128</name>
</gene>
<dbReference type="PRINTS" id="PR00719">
    <property type="entry name" value="LMWPTPASE"/>
</dbReference>
<dbReference type="AlphaFoldDB" id="A0A2K3QEF8"/>
<dbReference type="EMBL" id="NRSZ01000641">
    <property type="protein sequence ID" value="PNY25925.1"/>
    <property type="molecule type" value="Genomic_DNA"/>
</dbReference>
<sequence>MPEPISVLFVCRGNVCPSTMAEGIFQDLAKQPRYKDKIGRIDSCGTAEYHIGNPPDYRTLSLLKDNGITDYDHSARRLLTSDFEKFDYIFATEQSNLSDLQRLQRDNPDAKAQVMLFGEYSGRNKVEEMYDPYYGQRDGFEEAFEQGKRCASNFSEGGDGGGSLA</sequence>
<dbReference type="PANTHER" id="PTHR11717:SF7">
    <property type="entry name" value="LOW MOLECULAR WEIGHT PHOSPHOTYROSINE PROTEIN PHOSPHATASE"/>
    <property type="match status" value="1"/>
</dbReference>
<evidence type="ECO:0000313" key="6">
    <source>
        <dbReference type="EMBL" id="PNY25925.1"/>
    </source>
</evidence>
<proteinExistence type="inferred from homology"/>
<evidence type="ECO:0000256" key="3">
    <source>
        <dbReference type="ARBA" id="ARBA00022912"/>
    </source>
</evidence>
<organism evidence="6 7">
    <name type="scientific">Tolypocladium capitatum</name>
    <dbReference type="NCBI Taxonomy" id="45235"/>
    <lineage>
        <taxon>Eukaryota</taxon>
        <taxon>Fungi</taxon>
        <taxon>Dikarya</taxon>
        <taxon>Ascomycota</taxon>
        <taxon>Pezizomycotina</taxon>
        <taxon>Sordariomycetes</taxon>
        <taxon>Hypocreomycetidae</taxon>
        <taxon>Hypocreales</taxon>
        <taxon>Ophiocordycipitaceae</taxon>
        <taxon>Tolypocladium</taxon>
    </lineage>
</organism>
<dbReference type="OrthoDB" id="3388at2759"/>